<dbReference type="Gramene" id="TraesCS6D02G119400.2">
    <property type="protein sequence ID" value="TraesCS6D02G119400.2.cds1"/>
    <property type="gene ID" value="TraesCS6D02G119400"/>
</dbReference>
<dbReference type="PRINTS" id="PR00019">
    <property type="entry name" value="LEURICHRPT"/>
</dbReference>
<dbReference type="PANTHER" id="PTHR48052:SF81">
    <property type="entry name" value="LEUCINE-RICH REPEAT-CONTAINING N-TERMINAL PLANT-TYPE DOMAIN-CONTAINING PROTEIN"/>
    <property type="match status" value="1"/>
</dbReference>
<dbReference type="Pfam" id="PF00560">
    <property type="entry name" value="LRR_1"/>
    <property type="match status" value="8"/>
</dbReference>
<evidence type="ECO:0000259" key="14">
    <source>
        <dbReference type="Pfam" id="PF08263"/>
    </source>
</evidence>
<keyword evidence="4" id="KW-0433">Leucine-rich repeat</keyword>
<evidence type="ECO:0000256" key="10">
    <source>
        <dbReference type="ARBA" id="ARBA00023170"/>
    </source>
</evidence>
<protein>
    <recommendedName>
        <fullName evidence="14">Leucine-rich repeat-containing N-terminal plant-type domain-containing protein</fullName>
    </recommendedName>
</protein>
<dbReference type="Gramene" id="TraesCS6D03G0262600.2">
    <property type="protein sequence ID" value="TraesCS6D03G0262600.2.CDS1"/>
    <property type="gene ID" value="TraesCS6D03G0262600"/>
</dbReference>
<dbReference type="KEGG" id="taes:123141244"/>
<dbReference type="InterPro" id="IPR032675">
    <property type="entry name" value="LRR_dom_sf"/>
</dbReference>
<comment type="subcellular location">
    <subcellularLocation>
        <location evidence="1">Cell membrane</location>
        <topology evidence="1">Single-pass type I membrane protein</topology>
    </subcellularLocation>
</comment>
<evidence type="ECO:0000313" key="15">
    <source>
        <dbReference type="EnsemblPlants" id="TraesCS6D02G119400.2.cds1"/>
    </source>
</evidence>
<evidence type="ECO:0000256" key="9">
    <source>
        <dbReference type="ARBA" id="ARBA00023136"/>
    </source>
</evidence>
<name>A0A3B6QC14_WHEAT</name>
<dbReference type="InterPro" id="IPR001611">
    <property type="entry name" value="Leu-rich_rpt"/>
</dbReference>
<dbReference type="OMA" id="NCHSVEV"/>
<evidence type="ECO:0000256" key="2">
    <source>
        <dbReference type="ARBA" id="ARBA00009592"/>
    </source>
</evidence>
<dbReference type="PaxDb" id="4565-Traes_6DS_FA272F6C0.1"/>
<evidence type="ECO:0000313" key="16">
    <source>
        <dbReference type="Proteomes" id="UP000019116"/>
    </source>
</evidence>
<feature type="transmembrane region" description="Helical" evidence="12">
    <location>
        <begin position="695"/>
        <end position="716"/>
    </location>
</feature>
<keyword evidence="8 12" id="KW-1133">Transmembrane helix</keyword>
<dbReference type="InterPro" id="IPR003591">
    <property type="entry name" value="Leu-rich_rpt_typical-subtyp"/>
</dbReference>
<evidence type="ECO:0000256" key="13">
    <source>
        <dbReference type="SAM" id="SignalP"/>
    </source>
</evidence>
<keyword evidence="3" id="KW-1003">Cell membrane</keyword>
<reference evidence="15" key="2">
    <citation type="submission" date="2018-10" db="UniProtKB">
        <authorList>
            <consortium name="EnsemblPlants"/>
        </authorList>
    </citation>
    <scope>IDENTIFICATION</scope>
</reference>
<dbReference type="FunFam" id="3.80.10.10:FF:000403">
    <property type="entry name" value="Receptor-like protein 2"/>
    <property type="match status" value="1"/>
</dbReference>
<evidence type="ECO:0000256" key="1">
    <source>
        <dbReference type="ARBA" id="ARBA00004251"/>
    </source>
</evidence>
<dbReference type="PROSITE" id="PS51450">
    <property type="entry name" value="LRR"/>
    <property type="match status" value="1"/>
</dbReference>
<dbReference type="RefSeq" id="XP_044416372.1">
    <property type="nucleotide sequence ID" value="XM_044560437.1"/>
</dbReference>
<gene>
    <name evidence="15" type="primary">LOC123141244</name>
</gene>
<dbReference type="SMART" id="SM00369">
    <property type="entry name" value="LRR_TYP"/>
    <property type="match status" value="6"/>
</dbReference>
<dbReference type="FunFam" id="3.80.10.10:FF:000530">
    <property type="entry name" value="Receptor-like protein 2"/>
    <property type="match status" value="1"/>
</dbReference>
<organism evidence="15">
    <name type="scientific">Triticum aestivum</name>
    <name type="common">Wheat</name>
    <dbReference type="NCBI Taxonomy" id="4565"/>
    <lineage>
        <taxon>Eukaryota</taxon>
        <taxon>Viridiplantae</taxon>
        <taxon>Streptophyta</taxon>
        <taxon>Embryophyta</taxon>
        <taxon>Tracheophyta</taxon>
        <taxon>Spermatophyta</taxon>
        <taxon>Magnoliopsida</taxon>
        <taxon>Liliopsida</taxon>
        <taxon>Poales</taxon>
        <taxon>Poaceae</taxon>
        <taxon>BOP clade</taxon>
        <taxon>Pooideae</taxon>
        <taxon>Triticodae</taxon>
        <taxon>Triticeae</taxon>
        <taxon>Triticinae</taxon>
        <taxon>Triticum</taxon>
    </lineage>
</organism>
<keyword evidence="6 13" id="KW-0732">Signal</keyword>
<evidence type="ECO:0000256" key="11">
    <source>
        <dbReference type="ARBA" id="ARBA00023180"/>
    </source>
</evidence>
<dbReference type="GO" id="GO:0005886">
    <property type="term" value="C:plasma membrane"/>
    <property type="evidence" value="ECO:0000318"/>
    <property type="project" value="GO_Central"/>
</dbReference>
<feature type="domain" description="Leucine-rich repeat-containing N-terminal plant-type" evidence="14">
    <location>
        <begin position="43"/>
        <end position="81"/>
    </location>
</feature>
<feature type="chain" id="PRO_5043179305" description="Leucine-rich repeat-containing N-terminal plant-type domain-containing protein" evidence="13">
    <location>
        <begin position="38"/>
        <end position="721"/>
    </location>
</feature>
<sequence>MHPLFCSSASNSMSSNKFSTPIHGLALVLLITSLASTTSSCREQEKTSLLRFLAGLTQDGGLAASWRNGTDCCTWEGITCSTVDGMIEEVSLADRRLEGRISPSLGSLASLSRLNLSHNSLSGEALLSSHSIAVLDVSFNRLSWNLPQEQPSSSALDRRHMQMQVINISSNSFTGQLSPATWGMMENLVVLNASNNSFTGSIPSFLCQSAPFLTVLDMSYNKFSGSVRPELGKCSMLRSLKAGRNNLTGTLPDELFNVTSLRHLCLPSNGLHGALDPALIIKLINLVVLDLGWNMISGNIPDSIGQLKGLKELRLEHNSMSGELPSALGDCRSLVTMNLNNNDFSGELGKINFSTLSNLKTLNVGWNNFTGIIPESVYLCSKLTVLQLSFNKLRGQLSPRARHLKSLTVLSLAGNNFTNIKSALQILKSSSDLTTLLIGSNFRNEEIPGDETIDGFENIKVLAMEDCQLFGKIPLWITNIRDLEMLFLFNNELTGSIPVGIGTLNFLFYIDLSNNGLTGEIPAGLMEMPMLRSDTITTSLDPKGSELPTYSGPSPQYYTLGAFPALMNLGNNNLTGVIPPEIGQLKALVSLILGFNRLSGEIPRAISNLTNLEALDLSNNHLTGTIPGALNNLHFLSRFNISNNDLEGSVPHGGQFDTFPSTSFDGNSKVCASMLVHNCHSVEVPKGSTEQGYKVMFAIAFGVFFGLGVLLDQLCLSRLFG</sequence>
<dbReference type="Gene3D" id="3.80.10.10">
    <property type="entry name" value="Ribonuclease Inhibitor"/>
    <property type="match status" value="4"/>
</dbReference>
<dbReference type="STRING" id="4565.A0A3B6QC14"/>
<evidence type="ECO:0000256" key="8">
    <source>
        <dbReference type="ARBA" id="ARBA00022989"/>
    </source>
</evidence>
<dbReference type="InterPro" id="IPR013210">
    <property type="entry name" value="LRR_N_plant-typ"/>
</dbReference>
<dbReference type="FunFam" id="3.80.10.10:FF:000213">
    <property type="entry name" value="Tyrosine-sulfated glycopeptide receptor 1"/>
    <property type="match status" value="1"/>
</dbReference>
<keyword evidence="7" id="KW-0677">Repeat</keyword>
<dbReference type="Pfam" id="PF08263">
    <property type="entry name" value="LRRNT_2"/>
    <property type="match status" value="1"/>
</dbReference>
<dbReference type="EnsemblPlants" id="TraesCS6D02G119400.2">
    <property type="protein sequence ID" value="TraesCS6D02G119400.2.cds1"/>
    <property type="gene ID" value="TraesCS6D02G119400"/>
</dbReference>
<evidence type="ECO:0000256" key="4">
    <source>
        <dbReference type="ARBA" id="ARBA00022614"/>
    </source>
</evidence>
<evidence type="ECO:0000256" key="12">
    <source>
        <dbReference type="SAM" id="Phobius"/>
    </source>
</evidence>
<dbReference type="Pfam" id="PF13855">
    <property type="entry name" value="LRR_8"/>
    <property type="match status" value="1"/>
</dbReference>
<evidence type="ECO:0000256" key="7">
    <source>
        <dbReference type="ARBA" id="ARBA00022737"/>
    </source>
</evidence>
<dbReference type="SUPFAM" id="SSF52058">
    <property type="entry name" value="L domain-like"/>
    <property type="match status" value="2"/>
</dbReference>
<comment type="similarity">
    <text evidence="2">Belongs to the RLP family.</text>
</comment>
<keyword evidence="16" id="KW-1185">Reference proteome</keyword>
<feature type="signal peptide" evidence="13">
    <location>
        <begin position="1"/>
        <end position="37"/>
    </location>
</feature>
<dbReference type="OrthoDB" id="1740823at2759"/>
<keyword evidence="5 12" id="KW-0812">Transmembrane</keyword>
<keyword evidence="9 12" id="KW-0472">Membrane</keyword>
<dbReference type="Proteomes" id="UP000019116">
    <property type="component" value="Chromosome 6D"/>
</dbReference>
<accession>A0A3B6QC14</accession>
<evidence type="ECO:0000256" key="3">
    <source>
        <dbReference type="ARBA" id="ARBA00022475"/>
    </source>
</evidence>
<reference evidence="15" key="1">
    <citation type="submission" date="2018-08" db="EMBL/GenBank/DDBJ databases">
        <authorList>
            <person name="Rossello M."/>
        </authorList>
    </citation>
    <scope>NUCLEOTIDE SEQUENCE [LARGE SCALE GENOMIC DNA]</scope>
    <source>
        <strain evidence="15">cv. Chinese Spring</strain>
    </source>
</reference>
<keyword evidence="10" id="KW-0675">Receptor</keyword>
<dbReference type="AlphaFoldDB" id="A0A3B6QC14"/>
<evidence type="ECO:0000256" key="5">
    <source>
        <dbReference type="ARBA" id="ARBA00022692"/>
    </source>
</evidence>
<keyword evidence="11" id="KW-0325">Glycoprotein</keyword>
<dbReference type="GeneID" id="123141244"/>
<proteinExistence type="inferred from homology"/>
<evidence type="ECO:0000256" key="6">
    <source>
        <dbReference type="ARBA" id="ARBA00022729"/>
    </source>
</evidence>
<dbReference type="PANTHER" id="PTHR48052">
    <property type="entry name" value="UNNAMED PRODUCT"/>
    <property type="match status" value="1"/>
</dbReference>
<dbReference type="SMR" id="A0A3B6QC14"/>